<evidence type="ECO:0000313" key="2">
    <source>
        <dbReference type="EMBL" id="MBP2032579.1"/>
    </source>
</evidence>
<evidence type="ECO:0000313" key="3">
    <source>
        <dbReference type="Proteomes" id="UP001519307"/>
    </source>
</evidence>
<gene>
    <name evidence="2" type="ORF">J2Z42_001251</name>
</gene>
<name>A0ABS4KRC9_9CLOT</name>
<accession>A0ABS4KRC9</accession>
<keyword evidence="1" id="KW-0732">Signal</keyword>
<comment type="caution">
    <text evidence="2">The sequence shown here is derived from an EMBL/GenBank/DDBJ whole genome shotgun (WGS) entry which is preliminary data.</text>
</comment>
<protein>
    <submittedName>
        <fullName evidence="2">ABC-type Fe3+-hydroxamate transport system substrate-binding protein</fullName>
    </submittedName>
</protein>
<proteinExistence type="predicted"/>
<reference evidence="2 3" key="1">
    <citation type="submission" date="2021-03" db="EMBL/GenBank/DDBJ databases">
        <title>Genomic Encyclopedia of Type Strains, Phase IV (KMG-IV): sequencing the most valuable type-strain genomes for metagenomic binning, comparative biology and taxonomic classification.</title>
        <authorList>
            <person name="Goeker M."/>
        </authorList>
    </citation>
    <scope>NUCLEOTIDE SEQUENCE [LARGE SCALE GENOMIC DNA]</scope>
    <source>
        <strain evidence="2 3">DSM 28783</strain>
    </source>
</reference>
<keyword evidence="3" id="KW-1185">Reference proteome</keyword>
<feature type="signal peptide" evidence="1">
    <location>
        <begin position="1"/>
        <end position="20"/>
    </location>
</feature>
<evidence type="ECO:0000256" key="1">
    <source>
        <dbReference type="SAM" id="SignalP"/>
    </source>
</evidence>
<dbReference type="PROSITE" id="PS51257">
    <property type="entry name" value="PROKAR_LIPOPROTEIN"/>
    <property type="match status" value="1"/>
</dbReference>
<dbReference type="Proteomes" id="UP001519307">
    <property type="component" value="Unassembled WGS sequence"/>
</dbReference>
<dbReference type="EMBL" id="JAGGLM010000005">
    <property type="protein sequence ID" value="MBP2032579.1"/>
    <property type="molecule type" value="Genomic_DNA"/>
</dbReference>
<feature type="chain" id="PRO_5045088802" evidence="1">
    <location>
        <begin position="21"/>
        <end position="143"/>
    </location>
</feature>
<sequence length="143" mass="16160">MKKILILILCCILMSVILIGCEDSQNTNNSGKNISADEINSISGELGENEILQEVSTKNREIDLKFNLGNKTDRLTMEDLAYSRYSSVTDYLLNTGKWDVITVDFINVGKITMNISEAVSQNISGKEEKHFPLETIMKKFQKY</sequence>
<dbReference type="RefSeq" id="WP_209701761.1">
    <property type="nucleotide sequence ID" value="NZ_JAGGLM010000005.1"/>
</dbReference>
<organism evidence="2 3">
    <name type="scientific">Clostridium algifaecis</name>
    <dbReference type="NCBI Taxonomy" id="1472040"/>
    <lineage>
        <taxon>Bacteria</taxon>
        <taxon>Bacillati</taxon>
        <taxon>Bacillota</taxon>
        <taxon>Clostridia</taxon>
        <taxon>Eubacteriales</taxon>
        <taxon>Clostridiaceae</taxon>
        <taxon>Clostridium</taxon>
    </lineage>
</organism>